<evidence type="ECO:0000313" key="2">
    <source>
        <dbReference type="Proteomes" id="UP001303046"/>
    </source>
</evidence>
<keyword evidence="2" id="KW-1185">Reference proteome</keyword>
<proteinExistence type="predicted"/>
<dbReference type="Proteomes" id="UP001303046">
    <property type="component" value="Unassembled WGS sequence"/>
</dbReference>
<accession>A0ABR1BTG6</accession>
<comment type="caution">
    <text evidence="1">The sequence shown here is derived from an EMBL/GenBank/DDBJ whole genome shotgun (WGS) entry which is preliminary data.</text>
</comment>
<dbReference type="EMBL" id="JAVFWL010000001">
    <property type="protein sequence ID" value="KAK6729679.1"/>
    <property type="molecule type" value="Genomic_DNA"/>
</dbReference>
<sequence length="91" mass="10209">MCSQQRSRKEVVYDDCILEDSLSQDDWDIEEDLNVVYDLLLGGLCVGGLDAVHPSQQGGDRPQVCAPRDNTISRAHPMVVKVPSSHLRRFQ</sequence>
<reference evidence="1 2" key="1">
    <citation type="submission" date="2023-08" db="EMBL/GenBank/DDBJ databases">
        <title>A Necator americanus chromosomal reference genome.</title>
        <authorList>
            <person name="Ilik V."/>
            <person name="Petrzelkova K.J."/>
            <person name="Pardy F."/>
            <person name="Fuh T."/>
            <person name="Niatou-Singa F.S."/>
            <person name="Gouil Q."/>
            <person name="Baker L."/>
            <person name="Ritchie M.E."/>
            <person name="Jex A.R."/>
            <person name="Gazzola D."/>
            <person name="Li H."/>
            <person name="Toshio Fujiwara R."/>
            <person name="Zhan B."/>
            <person name="Aroian R.V."/>
            <person name="Pafco B."/>
            <person name="Schwarz E.M."/>
        </authorList>
    </citation>
    <scope>NUCLEOTIDE SEQUENCE [LARGE SCALE GENOMIC DNA]</scope>
    <source>
        <strain evidence="1 2">Aroian</strain>
        <tissue evidence="1">Whole animal</tissue>
    </source>
</reference>
<gene>
    <name evidence="1" type="primary">Necator_chrI.g2746</name>
    <name evidence="1" type="ORF">RB195_006618</name>
</gene>
<organism evidence="1 2">
    <name type="scientific">Necator americanus</name>
    <name type="common">Human hookworm</name>
    <dbReference type="NCBI Taxonomy" id="51031"/>
    <lineage>
        <taxon>Eukaryota</taxon>
        <taxon>Metazoa</taxon>
        <taxon>Ecdysozoa</taxon>
        <taxon>Nematoda</taxon>
        <taxon>Chromadorea</taxon>
        <taxon>Rhabditida</taxon>
        <taxon>Rhabditina</taxon>
        <taxon>Rhabditomorpha</taxon>
        <taxon>Strongyloidea</taxon>
        <taxon>Ancylostomatidae</taxon>
        <taxon>Bunostominae</taxon>
        <taxon>Necator</taxon>
    </lineage>
</organism>
<name>A0ABR1BTG6_NECAM</name>
<evidence type="ECO:0000313" key="1">
    <source>
        <dbReference type="EMBL" id="KAK6729679.1"/>
    </source>
</evidence>
<protein>
    <submittedName>
        <fullName evidence="1">Uncharacterized protein</fullName>
    </submittedName>
</protein>